<keyword evidence="3" id="KW-0238">DNA-binding</keyword>
<protein>
    <submittedName>
        <fullName evidence="6">LysR family transcriptional regulator</fullName>
    </submittedName>
</protein>
<keyword evidence="2" id="KW-0805">Transcription regulation</keyword>
<keyword evidence="4" id="KW-0804">Transcription</keyword>
<accession>A0A7Y6NPI7</accession>
<dbReference type="FunFam" id="1.10.10.10:FF:000001">
    <property type="entry name" value="LysR family transcriptional regulator"/>
    <property type="match status" value="1"/>
</dbReference>
<dbReference type="SUPFAM" id="SSF46785">
    <property type="entry name" value="Winged helix' DNA-binding domain"/>
    <property type="match status" value="1"/>
</dbReference>
<dbReference type="Gene3D" id="1.10.10.10">
    <property type="entry name" value="Winged helix-like DNA-binding domain superfamily/Winged helix DNA-binding domain"/>
    <property type="match status" value="1"/>
</dbReference>
<dbReference type="InterPro" id="IPR000847">
    <property type="entry name" value="LysR_HTH_N"/>
</dbReference>
<feature type="domain" description="HTH lysR-type" evidence="5">
    <location>
        <begin position="1"/>
        <end position="58"/>
    </location>
</feature>
<dbReference type="InterPro" id="IPR036390">
    <property type="entry name" value="WH_DNA-bd_sf"/>
</dbReference>
<dbReference type="PROSITE" id="PS50931">
    <property type="entry name" value="HTH_LYSR"/>
    <property type="match status" value="1"/>
</dbReference>
<proteinExistence type="inferred from homology"/>
<dbReference type="SUPFAM" id="SSF53850">
    <property type="entry name" value="Periplasmic binding protein-like II"/>
    <property type="match status" value="1"/>
</dbReference>
<reference evidence="6 7" key="1">
    <citation type="submission" date="2020-06" db="EMBL/GenBank/DDBJ databases">
        <title>Schlegella sp. ID0723 isolated from air conditioner.</title>
        <authorList>
            <person name="Kim D.Y."/>
            <person name="Kim D.-U."/>
        </authorList>
    </citation>
    <scope>NUCLEOTIDE SEQUENCE [LARGE SCALE GENOMIC DNA]</scope>
    <source>
        <strain evidence="6 7">ID0723</strain>
    </source>
</reference>
<dbReference type="GO" id="GO:0003677">
    <property type="term" value="F:DNA binding"/>
    <property type="evidence" value="ECO:0007669"/>
    <property type="project" value="UniProtKB-KW"/>
</dbReference>
<dbReference type="Pfam" id="PF03466">
    <property type="entry name" value="LysR_substrate"/>
    <property type="match status" value="1"/>
</dbReference>
<dbReference type="InterPro" id="IPR036388">
    <property type="entry name" value="WH-like_DNA-bd_sf"/>
</dbReference>
<dbReference type="Pfam" id="PF00126">
    <property type="entry name" value="HTH_1"/>
    <property type="match status" value="1"/>
</dbReference>
<dbReference type="InterPro" id="IPR005119">
    <property type="entry name" value="LysR_subst-bd"/>
</dbReference>
<evidence type="ECO:0000256" key="1">
    <source>
        <dbReference type="ARBA" id="ARBA00009437"/>
    </source>
</evidence>
<name>A0A7Y6NPI7_9BURK</name>
<comment type="caution">
    <text evidence="6">The sequence shown here is derived from an EMBL/GenBank/DDBJ whole genome shotgun (WGS) entry which is preliminary data.</text>
</comment>
<dbReference type="InterPro" id="IPR050950">
    <property type="entry name" value="HTH-type_LysR_regulators"/>
</dbReference>
<dbReference type="EMBL" id="JABWMJ010000006">
    <property type="protein sequence ID" value="NUZ06911.1"/>
    <property type="molecule type" value="Genomic_DNA"/>
</dbReference>
<dbReference type="GO" id="GO:0003700">
    <property type="term" value="F:DNA-binding transcription factor activity"/>
    <property type="evidence" value="ECO:0007669"/>
    <property type="project" value="InterPro"/>
</dbReference>
<evidence type="ECO:0000313" key="7">
    <source>
        <dbReference type="Proteomes" id="UP000529637"/>
    </source>
</evidence>
<comment type="similarity">
    <text evidence="1">Belongs to the LysR transcriptional regulatory family.</text>
</comment>
<dbReference type="Gene3D" id="3.40.190.290">
    <property type="match status" value="1"/>
</dbReference>
<gene>
    <name evidence="6" type="ORF">HQN59_14190</name>
</gene>
<dbReference type="GO" id="GO:0005829">
    <property type="term" value="C:cytosol"/>
    <property type="evidence" value="ECO:0007669"/>
    <property type="project" value="TreeGrafter"/>
</dbReference>
<dbReference type="RefSeq" id="WP_176069759.1">
    <property type="nucleotide sequence ID" value="NZ_JABWMJ010000006.1"/>
</dbReference>
<dbReference type="PANTHER" id="PTHR30419">
    <property type="entry name" value="HTH-TYPE TRANSCRIPTIONAL REGULATOR YBHD"/>
    <property type="match status" value="1"/>
</dbReference>
<dbReference type="CDD" id="cd08440">
    <property type="entry name" value="PBP2_LTTR_like_4"/>
    <property type="match status" value="1"/>
</dbReference>
<evidence type="ECO:0000313" key="6">
    <source>
        <dbReference type="EMBL" id="NUZ06911.1"/>
    </source>
</evidence>
<evidence type="ECO:0000256" key="2">
    <source>
        <dbReference type="ARBA" id="ARBA00023015"/>
    </source>
</evidence>
<keyword evidence="7" id="KW-1185">Reference proteome</keyword>
<evidence type="ECO:0000256" key="4">
    <source>
        <dbReference type="ARBA" id="ARBA00023163"/>
    </source>
</evidence>
<dbReference type="AlphaFoldDB" id="A0A7Y6NPI7"/>
<organism evidence="6 7">
    <name type="scientific">Piscinibacter koreensis</name>
    <dbReference type="NCBI Taxonomy" id="2742824"/>
    <lineage>
        <taxon>Bacteria</taxon>
        <taxon>Pseudomonadati</taxon>
        <taxon>Pseudomonadota</taxon>
        <taxon>Betaproteobacteria</taxon>
        <taxon>Burkholderiales</taxon>
        <taxon>Sphaerotilaceae</taxon>
        <taxon>Piscinibacter</taxon>
    </lineage>
</organism>
<evidence type="ECO:0000259" key="5">
    <source>
        <dbReference type="PROSITE" id="PS50931"/>
    </source>
</evidence>
<dbReference type="PRINTS" id="PR00039">
    <property type="entry name" value="HTHLYSR"/>
</dbReference>
<evidence type="ECO:0000256" key="3">
    <source>
        <dbReference type="ARBA" id="ARBA00023125"/>
    </source>
</evidence>
<sequence>MNLQRLETFVAVAHAGSFRRAAETLHRSQSAVSKHVQQLEAELGVALFERTTRRVAITAEGRVLLNRFNAVLEELRAIPTELREHSDLRRGRVSIGAVPSISSQRLPATIAAFKRRYPGVTIELHEGFADHIYRDVQERKTDFAVGPLLDGMSEFRCEPLVTDRFVAVVPAGHALAGAAEVSLADVAGGPQLCTAAGTALRESVEEAFRRARQRFEAAIEVSHHQTLFSLVAAGLGIALLPRLCVPAGRQRRCAIVPLAPPGIAREICIVTLRGKTPTPAAQRFAQMIAAALQERPPRGRTA</sequence>
<dbReference type="PANTHER" id="PTHR30419:SF8">
    <property type="entry name" value="NITROGEN ASSIMILATION TRANSCRIPTIONAL ACTIVATOR-RELATED"/>
    <property type="match status" value="1"/>
</dbReference>
<dbReference type="Proteomes" id="UP000529637">
    <property type="component" value="Unassembled WGS sequence"/>
</dbReference>